<dbReference type="OrthoDB" id="9813251at2"/>
<gene>
    <name evidence="2" type="ORF">SAMN02746066_00203</name>
</gene>
<dbReference type="Pfam" id="PF04296">
    <property type="entry name" value="YlxR"/>
    <property type="match status" value="1"/>
</dbReference>
<evidence type="ECO:0000313" key="2">
    <source>
        <dbReference type="EMBL" id="SHL95444.1"/>
    </source>
</evidence>
<accession>A0A1M7EUJ9</accession>
<dbReference type="STRING" id="1120996.SAMN02746066_00203"/>
<dbReference type="PANTHER" id="PTHR34215">
    <property type="entry name" value="BLL0784 PROTEIN"/>
    <property type="match status" value="1"/>
</dbReference>
<dbReference type="NCBIfam" id="NF047356">
    <property type="entry name" value="RNA_bind_RnpM"/>
    <property type="match status" value="1"/>
</dbReference>
<dbReference type="CDD" id="cd00279">
    <property type="entry name" value="YlxR"/>
    <property type="match status" value="1"/>
</dbReference>
<evidence type="ECO:0000259" key="1">
    <source>
        <dbReference type="Pfam" id="PF04296"/>
    </source>
</evidence>
<dbReference type="InterPro" id="IPR037465">
    <property type="entry name" value="YlxR"/>
</dbReference>
<dbReference type="Proteomes" id="UP000184038">
    <property type="component" value="Unassembled WGS sequence"/>
</dbReference>
<dbReference type="PANTHER" id="PTHR34215:SF1">
    <property type="entry name" value="YLXR DOMAIN-CONTAINING PROTEIN"/>
    <property type="match status" value="1"/>
</dbReference>
<sequence>MKTKKIPLRQCVGCGEMKTKKEMLRVIKTPEDEIVIDATGKKNGRGAYMCSSLECFSKAVKSKGLERSLKVSIPKEVYEQLEKELIDLGTN</sequence>
<dbReference type="InterPro" id="IPR035931">
    <property type="entry name" value="YlxR-like_sf"/>
</dbReference>
<evidence type="ECO:0000313" key="3">
    <source>
        <dbReference type="Proteomes" id="UP000184038"/>
    </source>
</evidence>
<dbReference type="SUPFAM" id="SSF64376">
    <property type="entry name" value="YlxR-like"/>
    <property type="match status" value="1"/>
</dbReference>
<dbReference type="InterPro" id="IPR007393">
    <property type="entry name" value="YlxR_dom"/>
</dbReference>
<dbReference type="RefSeq" id="WP_073281839.1">
    <property type="nucleotide sequence ID" value="NZ_FRCP01000005.1"/>
</dbReference>
<protein>
    <recommendedName>
        <fullName evidence="1">YlxR domain-containing protein</fullName>
    </recommendedName>
</protein>
<feature type="domain" description="YlxR" evidence="1">
    <location>
        <begin position="9"/>
        <end position="83"/>
    </location>
</feature>
<proteinExistence type="predicted"/>
<keyword evidence="3" id="KW-1185">Reference proteome</keyword>
<dbReference type="Gene3D" id="3.30.1230.10">
    <property type="entry name" value="YlxR-like"/>
    <property type="match status" value="1"/>
</dbReference>
<dbReference type="EMBL" id="FRCP01000005">
    <property type="protein sequence ID" value="SHL95444.1"/>
    <property type="molecule type" value="Genomic_DNA"/>
</dbReference>
<organism evidence="2 3">
    <name type="scientific">Anaerosporobacter mobilis DSM 15930</name>
    <dbReference type="NCBI Taxonomy" id="1120996"/>
    <lineage>
        <taxon>Bacteria</taxon>
        <taxon>Bacillati</taxon>
        <taxon>Bacillota</taxon>
        <taxon>Clostridia</taxon>
        <taxon>Lachnospirales</taxon>
        <taxon>Lachnospiraceae</taxon>
        <taxon>Anaerosporobacter</taxon>
    </lineage>
</organism>
<name>A0A1M7EUJ9_9FIRM</name>
<dbReference type="AlphaFoldDB" id="A0A1M7EUJ9"/>
<reference evidence="2 3" key="1">
    <citation type="submission" date="2016-11" db="EMBL/GenBank/DDBJ databases">
        <authorList>
            <person name="Jaros S."/>
            <person name="Januszkiewicz K."/>
            <person name="Wedrychowicz H."/>
        </authorList>
    </citation>
    <scope>NUCLEOTIDE SEQUENCE [LARGE SCALE GENOMIC DNA]</scope>
    <source>
        <strain evidence="2 3">DSM 15930</strain>
    </source>
</reference>